<dbReference type="UniPathway" id="UPA00071"/>
<dbReference type="GO" id="GO:0016832">
    <property type="term" value="F:aldehyde-lyase activity"/>
    <property type="evidence" value="ECO:0007669"/>
    <property type="project" value="TreeGrafter"/>
</dbReference>
<dbReference type="Gene3D" id="3.40.225.10">
    <property type="entry name" value="Class II aldolase/adducin N-terminal domain"/>
    <property type="match status" value="1"/>
</dbReference>
<dbReference type="SUPFAM" id="SSF53639">
    <property type="entry name" value="AraD/HMP-PK domain-like"/>
    <property type="match status" value="1"/>
</dbReference>
<dbReference type="RefSeq" id="WP_188786225.1">
    <property type="nucleotide sequence ID" value="NZ_BMOC01000004.1"/>
</dbReference>
<dbReference type="SMART" id="SM01007">
    <property type="entry name" value="Aldolase_II"/>
    <property type="match status" value="1"/>
</dbReference>
<keyword evidence="1" id="KW-0479">Metal-binding</keyword>
<organism evidence="4 5">
    <name type="scientific">Halobellus salinus</name>
    <dbReference type="NCBI Taxonomy" id="931585"/>
    <lineage>
        <taxon>Archaea</taxon>
        <taxon>Methanobacteriati</taxon>
        <taxon>Methanobacteriota</taxon>
        <taxon>Stenosarchaea group</taxon>
        <taxon>Halobacteria</taxon>
        <taxon>Halobacteriales</taxon>
        <taxon>Haloferacaceae</taxon>
        <taxon>Halobellus</taxon>
    </lineage>
</organism>
<keyword evidence="5" id="KW-1185">Reference proteome</keyword>
<gene>
    <name evidence="4" type="ORF">GCM10008995_09230</name>
</gene>
<evidence type="ECO:0000313" key="4">
    <source>
        <dbReference type="EMBL" id="GGJ01617.1"/>
    </source>
</evidence>
<evidence type="ECO:0000256" key="1">
    <source>
        <dbReference type="ARBA" id="ARBA00022723"/>
    </source>
</evidence>
<dbReference type="InterPro" id="IPR050197">
    <property type="entry name" value="Aldolase_class_II_sugar_metab"/>
</dbReference>
<dbReference type="AlphaFoldDB" id="A0A830ENG1"/>
<dbReference type="OrthoDB" id="18709at2157"/>
<reference evidence="4" key="1">
    <citation type="journal article" date="2014" name="Int. J. Syst. Evol. Microbiol.">
        <title>Complete genome sequence of Corynebacterium casei LMG S-19264T (=DSM 44701T), isolated from a smear-ripened cheese.</title>
        <authorList>
            <consortium name="US DOE Joint Genome Institute (JGI-PGF)"/>
            <person name="Walter F."/>
            <person name="Albersmeier A."/>
            <person name="Kalinowski J."/>
            <person name="Ruckert C."/>
        </authorList>
    </citation>
    <scope>NUCLEOTIDE SEQUENCE</scope>
    <source>
        <strain evidence="4">JCM 14359</strain>
    </source>
</reference>
<protein>
    <submittedName>
        <fullName evidence="4">Class II aldolase</fullName>
    </submittedName>
</protein>
<name>A0A830ENG1_9EURY</name>
<dbReference type="Proteomes" id="UP000653099">
    <property type="component" value="Unassembled WGS sequence"/>
</dbReference>
<dbReference type="GO" id="GO:0046872">
    <property type="term" value="F:metal ion binding"/>
    <property type="evidence" value="ECO:0007669"/>
    <property type="project" value="UniProtKB-KW"/>
</dbReference>
<comment type="caution">
    <text evidence="4">The sequence shown here is derived from an EMBL/GenBank/DDBJ whole genome shotgun (WGS) entry which is preliminary data.</text>
</comment>
<dbReference type="PANTHER" id="PTHR22789">
    <property type="entry name" value="FUCULOSE PHOSPHATE ALDOLASE"/>
    <property type="match status" value="1"/>
</dbReference>
<dbReference type="Pfam" id="PF00596">
    <property type="entry name" value="Aldolase_II"/>
    <property type="match status" value="1"/>
</dbReference>
<dbReference type="EMBL" id="BMOC01000004">
    <property type="protein sequence ID" value="GGJ01617.1"/>
    <property type="molecule type" value="Genomic_DNA"/>
</dbReference>
<keyword evidence="2" id="KW-0456">Lyase</keyword>
<dbReference type="PANTHER" id="PTHR22789:SF0">
    <property type="entry name" value="3-OXO-TETRONATE 4-PHOSPHATE DECARBOXYLASE-RELATED"/>
    <property type="match status" value="1"/>
</dbReference>
<evidence type="ECO:0000259" key="3">
    <source>
        <dbReference type="SMART" id="SM01007"/>
    </source>
</evidence>
<feature type="domain" description="Class II aldolase/adducin N-terminal" evidence="3">
    <location>
        <begin position="7"/>
        <end position="183"/>
    </location>
</feature>
<dbReference type="InterPro" id="IPR036409">
    <property type="entry name" value="Aldolase_II/adducin_N_sf"/>
</dbReference>
<dbReference type="InterPro" id="IPR001303">
    <property type="entry name" value="Aldolase_II/adducin_N"/>
</dbReference>
<reference evidence="4" key="2">
    <citation type="submission" date="2020-09" db="EMBL/GenBank/DDBJ databases">
        <authorList>
            <person name="Sun Q."/>
            <person name="Ohkuma M."/>
        </authorList>
    </citation>
    <scope>NUCLEOTIDE SEQUENCE</scope>
    <source>
        <strain evidence="4">JCM 14359</strain>
    </source>
</reference>
<evidence type="ECO:0000313" key="5">
    <source>
        <dbReference type="Proteomes" id="UP000653099"/>
    </source>
</evidence>
<proteinExistence type="predicted"/>
<dbReference type="GO" id="GO:0019323">
    <property type="term" value="P:pentose catabolic process"/>
    <property type="evidence" value="ECO:0007669"/>
    <property type="project" value="TreeGrafter"/>
</dbReference>
<sequence>MTEADRKTVSRIGKQLLKEGLTRATGGNVSTRTADETVAISPSGIPYPEIERQDVPVVTMEGEQVSGSDPPSSETPMHTAIYENRPEVGGIVHSHSPYASTFAVLDEPIEGTHYLIAQAGTEIPVAGYAPPGSEDLGRLAAETLGTDYDACLLRNHGVVAVGETLPAALEVAIVVEYVARIHYQALNIGNPEPMAESDLTELRDIFDEYGRH</sequence>
<dbReference type="GO" id="GO:0005829">
    <property type="term" value="C:cytosol"/>
    <property type="evidence" value="ECO:0007669"/>
    <property type="project" value="TreeGrafter"/>
</dbReference>
<accession>A0A830ENG1</accession>
<evidence type="ECO:0000256" key="2">
    <source>
        <dbReference type="ARBA" id="ARBA00023239"/>
    </source>
</evidence>